<dbReference type="PANTHER" id="PTHR23430">
    <property type="entry name" value="HISTONE H2A"/>
    <property type="match status" value="1"/>
</dbReference>
<organism evidence="9 10">
    <name type="scientific">Ranitomeya imitator</name>
    <name type="common">mimic poison frog</name>
    <dbReference type="NCBI Taxonomy" id="111125"/>
    <lineage>
        <taxon>Eukaryota</taxon>
        <taxon>Metazoa</taxon>
        <taxon>Chordata</taxon>
        <taxon>Craniata</taxon>
        <taxon>Vertebrata</taxon>
        <taxon>Euteleostomi</taxon>
        <taxon>Amphibia</taxon>
        <taxon>Batrachia</taxon>
        <taxon>Anura</taxon>
        <taxon>Neobatrachia</taxon>
        <taxon>Hyloidea</taxon>
        <taxon>Dendrobatidae</taxon>
        <taxon>Dendrobatinae</taxon>
        <taxon>Ranitomeya</taxon>
    </lineage>
</organism>
<evidence type="ECO:0000313" key="9">
    <source>
        <dbReference type="EMBL" id="CAJ0967647.1"/>
    </source>
</evidence>
<protein>
    <recommendedName>
        <fullName evidence="11">Histone H2A</fullName>
    </recommendedName>
</protein>
<keyword evidence="3" id="KW-0832">Ubl conjugation</keyword>
<accession>A0ABN9MQJ2</accession>
<feature type="compositionally biased region" description="Polar residues" evidence="6">
    <location>
        <begin position="39"/>
        <end position="49"/>
    </location>
</feature>
<proteinExistence type="predicted"/>
<evidence type="ECO:0000256" key="4">
    <source>
        <dbReference type="ARBA" id="ARBA00023125"/>
    </source>
</evidence>
<dbReference type="EMBL" id="CAUEEQ010078468">
    <property type="protein sequence ID" value="CAJ0967647.1"/>
    <property type="molecule type" value="Genomic_DNA"/>
</dbReference>
<dbReference type="InterPro" id="IPR032454">
    <property type="entry name" value="Histone_H2A_C"/>
</dbReference>
<dbReference type="CDD" id="cd00074">
    <property type="entry name" value="HFD_H2A"/>
    <property type="match status" value="1"/>
</dbReference>
<evidence type="ECO:0000256" key="2">
    <source>
        <dbReference type="ARBA" id="ARBA00022454"/>
    </source>
</evidence>
<dbReference type="SMART" id="SM00414">
    <property type="entry name" value="H2A"/>
    <property type="match status" value="1"/>
</dbReference>
<feature type="domain" description="Histone H2A C-terminal" evidence="8">
    <location>
        <begin position="261"/>
        <end position="294"/>
    </location>
</feature>
<reference evidence="9" key="1">
    <citation type="submission" date="2023-07" db="EMBL/GenBank/DDBJ databases">
        <authorList>
            <person name="Stuckert A."/>
        </authorList>
    </citation>
    <scope>NUCLEOTIDE SEQUENCE</scope>
</reference>
<feature type="compositionally biased region" description="Low complexity" evidence="6">
    <location>
        <begin position="93"/>
        <end position="114"/>
    </location>
</feature>
<keyword evidence="4" id="KW-0238">DNA-binding</keyword>
<dbReference type="Pfam" id="PF00125">
    <property type="entry name" value="Histone"/>
    <property type="match status" value="1"/>
</dbReference>
<feature type="compositionally biased region" description="Basic and acidic residues" evidence="6">
    <location>
        <begin position="1"/>
        <end position="25"/>
    </location>
</feature>
<dbReference type="Gene3D" id="1.10.20.10">
    <property type="entry name" value="Histone, subunit A"/>
    <property type="match status" value="1"/>
</dbReference>
<keyword evidence="10" id="KW-1185">Reference proteome</keyword>
<evidence type="ECO:0008006" key="11">
    <source>
        <dbReference type="Google" id="ProtNLM"/>
    </source>
</evidence>
<feature type="region of interest" description="Disordered" evidence="6">
    <location>
        <begin position="91"/>
        <end position="158"/>
    </location>
</feature>
<dbReference type="SUPFAM" id="SSF47113">
    <property type="entry name" value="Histone-fold"/>
    <property type="match status" value="1"/>
</dbReference>
<gene>
    <name evidence="9" type="ORF">RIMI_LOCUS22368583</name>
</gene>
<evidence type="ECO:0000259" key="7">
    <source>
        <dbReference type="Pfam" id="PF00125"/>
    </source>
</evidence>
<evidence type="ECO:0000256" key="5">
    <source>
        <dbReference type="ARBA" id="ARBA00023269"/>
    </source>
</evidence>
<feature type="domain" description="Core Histone H2A/H2B/H3" evidence="7">
    <location>
        <begin position="178"/>
        <end position="258"/>
    </location>
</feature>
<evidence type="ECO:0000259" key="8">
    <source>
        <dbReference type="Pfam" id="PF16211"/>
    </source>
</evidence>
<keyword evidence="5" id="KW-0544">Nucleosome core</keyword>
<dbReference type="Proteomes" id="UP001176940">
    <property type="component" value="Unassembled WGS sequence"/>
</dbReference>
<evidence type="ECO:0000256" key="3">
    <source>
        <dbReference type="ARBA" id="ARBA00022843"/>
    </source>
</evidence>
<dbReference type="InterPro" id="IPR007125">
    <property type="entry name" value="H2A/H2B/H3"/>
</dbReference>
<keyword evidence="2" id="KW-0158">Chromosome</keyword>
<name>A0ABN9MQJ2_9NEOB</name>
<sequence>MSSVADTEHLQVEVPDQRKKSDSSRSKSSSSVVRGQQHAGASTSHTDSPQRPVLRSSALKGMVLLTQGNVRDRPLGVAEDALMSTSFNMEVGQQEQQQPPSLQQQQQQQRQELSSDALPSHQHRSSRSTGRSGGRPIRQDSSASRKDTTRASVQPPKSVPLTVGGALLIMYGRGKKLQKPAAGKVSRSAKVGLQFPVGRVHRLLRIGNYAEKIDGDASVYLTAILEYLCVEVLKLSVNAAKEDEKTKILVPHIQLVVRNDEELSKLFGGVPTAEEGVLPNIHAVLVPEKTKKGSYSQEPEAAESQEF</sequence>
<evidence type="ECO:0000256" key="1">
    <source>
        <dbReference type="ARBA" id="ARBA00004286"/>
    </source>
</evidence>
<dbReference type="InterPro" id="IPR009072">
    <property type="entry name" value="Histone-fold"/>
</dbReference>
<evidence type="ECO:0000313" key="10">
    <source>
        <dbReference type="Proteomes" id="UP001176940"/>
    </source>
</evidence>
<evidence type="ECO:0000256" key="6">
    <source>
        <dbReference type="SAM" id="MobiDB-lite"/>
    </source>
</evidence>
<dbReference type="PRINTS" id="PR00620">
    <property type="entry name" value="HISTONEH2A"/>
</dbReference>
<comment type="subcellular location">
    <subcellularLocation>
        <location evidence="1">Chromosome</location>
    </subcellularLocation>
</comment>
<dbReference type="InterPro" id="IPR002119">
    <property type="entry name" value="Histone_H2A"/>
</dbReference>
<feature type="region of interest" description="Disordered" evidence="6">
    <location>
        <begin position="1"/>
        <end position="55"/>
    </location>
</feature>
<comment type="caution">
    <text evidence="9">The sequence shown here is derived from an EMBL/GenBank/DDBJ whole genome shotgun (WGS) entry which is preliminary data.</text>
</comment>
<dbReference type="Pfam" id="PF16211">
    <property type="entry name" value="Histone_H2A_C"/>
    <property type="match status" value="1"/>
</dbReference>